<dbReference type="EMBL" id="VDLU01000004">
    <property type="protein sequence ID" value="TNJ27323.1"/>
    <property type="molecule type" value="Genomic_DNA"/>
</dbReference>
<dbReference type="Proteomes" id="UP000315496">
    <property type="component" value="Chromosome 4"/>
</dbReference>
<organism evidence="2 3">
    <name type="scientific">Giardia muris</name>
    <dbReference type="NCBI Taxonomy" id="5742"/>
    <lineage>
        <taxon>Eukaryota</taxon>
        <taxon>Metamonada</taxon>
        <taxon>Diplomonadida</taxon>
        <taxon>Hexamitidae</taxon>
        <taxon>Giardiinae</taxon>
        <taxon>Giardia</taxon>
    </lineage>
</organism>
<name>A0A4Z1T0A5_GIAMU</name>
<keyword evidence="3" id="KW-1185">Reference proteome</keyword>
<dbReference type="VEuPathDB" id="GiardiaDB:GMRT_13832"/>
<evidence type="ECO:0000313" key="3">
    <source>
        <dbReference type="Proteomes" id="UP000315496"/>
    </source>
</evidence>
<dbReference type="AlphaFoldDB" id="A0A4Z1T0A5"/>
<evidence type="ECO:0000313" key="2">
    <source>
        <dbReference type="EMBL" id="TNJ27323.1"/>
    </source>
</evidence>
<feature type="region of interest" description="Disordered" evidence="1">
    <location>
        <begin position="91"/>
        <end position="119"/>
    </location>
</feature>
<reference evidence="2 3" key="1">
    <citation type="submission" date="2019-05" db="EMBL/GenBank/DDBJ databases">
        <title>The compact genome of Giardia muris reveals important steps in the evolution of intestinal protozoan parasites.</title>
        <authorList>
            <person name="Xu F."/>
            <person name="Jimenez-Gonzalez A."/>
            <person name="Einarsson E."/>
            <person name="Astvaldsson A."/>
            <person name="Peirasmaki D."/>
            <person name="Eckmann L."/>
            <person name="Andersson J.O."/>
            <person name="Svard S.G."/>
            <person name="Jerlstrom-Hultqvist J."/>
        </authorList>
    </citation>
    <scope>NUCLEOTIDE SEQUENCE [LARGE SCALE GENOMIC DNA]</scope>
    <source>
        <strain evidence="2 3">Roberts-Thomson</strain>
    </source>
</reference>
<comment type="caution">
    <text evidence="2">The sequence shown here is derived from an EMBL/GenBank/DDBJ whole genome shotgun (WGS) entry which is preliminary data.</text>
</comment>
<proteinExistence type="predicted"/>
<sequence length="297" mass="33203">MKMTALYLTENGLVDPECVACQTGEVILLPDGSIDRNSPAVLTKQVLLKSNGQLDNRSSLCKMSIENFYSQIRHDSFGTRAFRPLPPTLKAQLSNHSIPQPDPPPPLVSTTQHPPRRSSPLVDLTLNALNMRQPARSVKDIGYLIHSDSLIPTSRSGLTTRIHSSFSDEQFTSIQPSRLESSELSSLRALPSLFGYLQHLFGLPLQTEMDNSLDLQTIIRELRHTRVDPQPMEWSQVSTDVLQYIQRQTPQAITDTTLAILQSIEHLSRTRLQGNGVYGVVQAIMRSWRAGTRGQVR</sequence>
<protein>
    <submittedName>
        <fullName evidence="2">Uncharacterized protein</fullName>
    </submittedName>
</protein>
<dbReference type="OrthoDB" id="10258694at2759"/>
<gene>
    <name evidence="2" type="ORF">GMRT_13832</name>
</gene>
<accession>A0A4Z1T0A5</accession>
<evidence type="ECO:0000256" key="1">
    <source>
        <dbReference type="SAM" id="MobiDB-lite"/>
    </source>
</evidence>